<sequence length="201" mass="20995">MKTTRTILAWAMLGAGLAGLACSASAQTASPKPANPPAAAPAPAAVVSPEPSSTTASFGDWTLRCQRIADAGKTVRICEVAQVLQAQGQQAPIAQVALGRLANGEPVRITAVMPVSVSFPSSVLITMGEKDAKPIELPWRRCLPTGCFAETTPGDDVLKQWRKASEAGRILFRDAAGRDLALPLSARGLDQALDALAKERL</sequence>
<dbReference type="PROSITE" id="PS51257">
    <property type="entry name" value="PROKAR_LIPOPROTEIN"/>
    <property type="match status" value="1"/>
</dbReference>
<keyword evidence="2" id="KW-0732">Signal</keyword>
<feature type="chain" id="PRO_5038812646" evidence="2">
    <location>
        <begin position="27"/>
        <end position="201"/>
    </location>
</feature>
<organism evidence="3">
    <name type="scientific">Bosea sp. NBC_00436</name>
    <dbReference type="NCBI Taxonomy" id="2969620"/>
    <lineage>
        <taxon>Bacteria</taxon>
        <taxon>Pseudomonadati</taxon>
        <taxon>Pseudomonadota</taxon>
        <taxon>Alphaproteobacteria</taxon>
        <taxon>Hyphomicrobiales</taxon>
        <taxon>Boseaceae</taxon>
        <taxon>Bosea</taxon>
    </lineage>
</organism>
<gene>
    <name evidence="3" type="ORF">NWE54_24200</name>
</gene>
<evidence type="ECO:0000256" key="1">
    <source>
        <dbReference type="SAM" id="MobiDB-lite"/>
    </source>
</evidence>
<proteinExistence type="predicted"/>
<evidence type="ECO:0000256" key="2">
    <source>
        <dbReference type="SAM" id="SignalP"/>
    </source>
</evidence>
<feature type="compositionally biased region" description="Low complexity" evidence="1">
    <location>
        <begin position="41"/>
        <end position="53"/>
    </location>
</feature>
<dbReference type="InterPro" id="IPR038696">
    <property type="entry name" value="IalB_sf"/>
</dbReference>
<evidence type="ECO:0000313" key="3">
    <source>
        <dbReference type="EMBL" id="UZF86819.1"/>
    </source>
</evidence>
<feature type="region of interest" description="Disordered" evidence="1">
    <location>
        <begin position="28"/>
        <end position="56"/>
    </location>
</feature>
<feature type="signal peptide" evidence="2">
    <location>
        <begin position="1"/>
        <end position="26"/>
    </location>
</feature>
<reference evidence="3" key="1">
    <citation type="submission" date="2022-08" db="EMBL/GenBank/DDBJ databases">
        <title>Complete Genome Sequences of 2 Bosea sp. soil isolates.</title>
        <authorList>
            <person name="Alvarez Arevalo M."/>
            <person name="Sterndorff E.B."/>
            <person name="Faurdal D."/>
            <person name="Joergensen T.S."/>
            <person name="Weber T."/>
        </authorList>
    </citation>
    <scope>NUCLEOTIDE SEQUENCE</scope>
    <source>
        <strain evidence="3">NBC_00436</strain>
    </source>
</reference>
<dbReference type="Gene3D" id="2.60.40.1880">
    <property type="entry name" value="Invasion associated locus B (IalB) protein"/>
    <property type="match status" value="1"/>
</dbReference>
<dbReference type="EMBL" id="CP102774">
    <property type="protein sequence ID" value="UZF86819.1"/>
    <property type="molecule type" value="Genomic_DNA"/>
</dbReference>
<name>A0A9E8CP53_9HYPH</name>
<dbReference type="Pfam" id="PF06776">
    <property type="entry name" value="IalB"/>
    <property type="match status" value="1"/>
</dbReference>
<protein>
    <submittedName>
        <fullName evidence="3">Invasion associated locus B family protein</fullName>
    </submittedName>
</protein>
<dbReference type="AlphaFoldDB" id="A0A9E8CP53"/>
<dbReference type="InterPro" id="IPR010642">
    <property type="entry name" value="Invasion_prot_B"/>
</dbReference>
<accession>A0A9E8CP53</accession>